<accession>A0A179B531</accession>
<keyword evidence="4" id="KW-1185">Reference proteome</keyword>
<evidence type="ECO:0000259" key="2">
    <source>
        <dbReference type="Pfam" id="PF05872"/>
    </source>
</evidence>
<dbReference type="InterPro" id="IPR033186">
    <property type="entry name" value="HerA_C"/>
</dbReference>
<dbReference type="RefSeq" id="WP_064231465.1">
    <property type="nucleotide sequence ID" value="NZ_LVZK01000001.1"/>
</dbReference>
<evidence type="ECO:0000256" key="1">
    <source>
        <dbReference type="SAM" id="MobiDB-lite"/>
    </source>
</evidence>
<evidence type="ECO:0000313" key="4">
    <source>
        <dbReference type="Proteomes" id="UP000078368"/>
    </source>
</evidence>
<dbReference type="PANTHER" id="PTHR30121:SF6">
    <property type="entry name" value="SLR6007 PROTEIN"/>
    <property type="match status" value="1"/>
</dbReference>
<dbReference type="Gene3D" id="3.40.50.300">
    <property type="entry name" value="P-loop containing nucleotide triphosphate hydrolases"/>
    <property type="match status" value="2"/>
</dbReference>
<dbReference type="PANTHER" id="PTHR30121">
    <property type="entry name" value="UNCHARACTERIZED PROTEIN YJGR-RELATED"/>
    <property type="match status" value="1"/>
</dbReference>
<organism evidence="3 4">
    <name type="scientific">Peptidiphaga gingivicola</name>
    <dbReference type="NCBI Taxonomy" id="2741497"/>
    <lineage>
        <taxon>Bacteria</taxon>
        <taxon>Bacillati</taxon>
        <taxon>Actinomycetota</taxon>
        <taxon>Actinomycetes</taxon>
        <taxon>Actinomycetales</taxon>
        <taxon>Actinomycetaceae</taxon>
        <taxon>Peptidiphaga</taxon>
    </lineage>
</organism>
<protein>
    <submittedName>
        <fullName evidence="3">ATPase</fullName>
    </submittedName>
</protein>
<evidence type="ECO:0000313" key="3">
    <source>
        <dbReference type="EMBL" id="OAP86802.1"/>
    </source>
</evidence>
<feature type="domain" description="Helicase HerA-like C-terminal" evidence="2">
    <location>
        <begin position="130"/>
        <end position="645"/>
    </location>
</feature>
<feature type="region of interest" description="Disordered" evidence="1">
    <location>
        <begin position="30"/>
        <end position="96"/>
    </location>
</feature>
<dbReference type="OrthoDB" id="9758751at2"/>
<dbReference type="STRING" id="1823756.A4H34_06750"/>
<feature type="compositionally biased region" description="Low complexity" evidence="1">
    <location>
        <begin position="30"/>
        <end position="40"/>
    </location>
</feature>
<dbReference type="InterPro" id="IPR027417">
    <property type="entry name" value="P-loop_NTPase"/>
</dbReference>
<comment type="caution">
    <text evidence="3">The sequence shown here is derived from an EMBL/GenBank/DDBJ whole genome shotgun (WGS) entry which is preliminary data.</text>
</comment>
<dbReference type="InterPro" id="IPR051162">
    <property type="entry name" value="T4SS_component"/>
</dbReference>
<gene>
    <name evidence="3" type="ORF">A4H34_06750</name>
</gene>
<dbReference type="Proteomes" id="UP000078368">
    <property type="component" value="Unassembled WGS sequence"/>
</dbReference>
<feature type="compositionally biased region" description="Low complexity" evidence="1">
    <location>
        <begin position="55"/>
        <end position="76"/>
    </location>
</feature>
<feature type="region of interest" description="Disordered" evidence="1">
    <location>
        <begin position="552"/>
        <end position="622"/>
    </location>
</feature>
<dbReference type="AlphaFoldDB" id="A0A179B531"/>
<proteinExistence type="predicted"/>
<dbReference type="EMBL" id="LVZK01000001">
    <property type="protein sequence ID" value="OAP86802.1"/>
    <property type="molecule type" value="Genomic_DNA"/>
</dbReference>
<name>A0A179B531_9ACTO</name>
<dbReference type="SUPFAM" id="SSF52540">
    <property type="entry name" value="P-loop containing nucleoside triphosphate hydrolases"/>
    <property type="match status" value="1"/>
</dbReference>
<dbReference type="Pfam" id="PF05872">
    <property type="entry name" value="HerA_C"/>
    <property type="match status" value="1"/>
</dbReference>
<reference evidence="3 4" key="1">
    <citation type="submission" date="2016-04" db="EMBL/GenBank/DDBJ databases">
        <title>Peptidophaga gingivicola gen. nov., sp. nov., isolated from human subgingival plaque.</title>
        <authorList>
            <person name="Beall C.J."/>
            <person name="Mokrzan E.M."/>
            <person name="Griffen A.L."/>
            <person name="Leys E.J."/>
        </authorList>
    </citation>
    <scope>NUCLEOTIDE SEQUENCE [LARGE SCALE GENOMIC DNA]</scope>
    <source>
        <strain evidence="3 4">BA112</strain>
    </source>
</reference>
<feature type="compositionally biased region" description="Polar residues" evidence="1">
    <location>
        <begin position="43"/>
        <end position="54"/>
    </location>
</feature>
<sequence>MSTSDAELARLRAQAAQAAADAAQAKADAAQAALDAALAAGNSPASDTPPASGNSPAPEDPSASPSDAASAETTSAENPQRADGGASAPSQTDSAEKELGEYAAAVRDGYAFDAPTLTLGAYLEDGTPEPRALVQMPLGMLNRHGLVAGATGTGKTRTLQLMTEGLSASGIPVFITDIKGDLTGLLEPGQASEKLSARVAALGQPWQPASFPVELFSLGGSGDGVPVRTSVTDFGPILMSKVLGLNETQESALSLIFSWADSQGFALIDLADLRATVAYLTSEEGKGELAGIGGVSPATAGVILREISALQAQGADAFFGEPAFETEAFLRTSADGRGVVSCLELPDVRSQPALFSTFVMWLLASLFQDLPEVGDADKPKLVFFFDEAHLLFADASKEFLNQVVQTVRLIRSKGVGIFFVTQSPKDVPDDVLAQLGSRVQHALRAHTPNDQKALKATVDTFPSSPLDLLKVLPGLGTGEAIVTVLDPKGRPTPVAPTRLWAPAAVMGPSSPGAVSSCLAASPFMAKYKDPVDPESAFELLAARVEAEKAAAETAKEQAKAEKEAEKAAAEAEKRRLKELEAEAKAAAKAAEREEREAAKEAERQRRADERRAERQEKRKEAAIDSVVRSIGRSLGSSITRTLFGSRRR</sequence>